<dbReference type="InterPro" id="IPR001279">
    <property type="entry name" value="Metallo-B-lactamas"/>
</dbReference>
<dbReference type="EMBL" id="RJUF01000047">
    <property type="protein sequence ID" value="MCP9763938.1"/>
    <property type="molecule type" value="Genomic_DNA"/>
</dbReference>
<comment type="similarity">
    <text evidence="1">Belongs to the metallo-beta-lactamase superfamily.</text>
</comment>
<evidence type="ECO:0000256" key="1">
    <source>
        <dbReference type="ARBA" id="ARBA00007749"/>
    </source>
</evidence>
<evidence type="ECO:0000313" key="6">
    <source>
        <dbReference type="EMBL" id="MCP9763938.1"/>
    </source>
</evidence>
<dbReference type="AlphaFoldDB" id="A0AAE3H370"/>
<dbReference type="RefSeq" id="WP_255037697.1">
    <property type="nucleotide sequence ID" value="NZ_RJUF01000047.1"/>
</dbReference>
<name>A0AAE3H370_9BACT</name>
<evidence type="ECO:0000313" key="7">
    <source>
        <dbReference type="Proteomes" id="UP001204144"/>
    </source>
</evidence>
<keyword evidence="7" id="KW-1185">Reference proteome</keyword>
<evidence type="ECO:0000256" key="3">
    <source>
        <dbReference type="ARBA" id="ARBA00022801"/>
    </source>
</evidence>
<dbReference type="SMART" id="SM00849">
    <property type="entry name" value="Lactamase_B"/>
    <property type="match status" value="1"/>
</dbReference>
<evidence type="ECO:0000256" key="4">
    <source>
        <dbReference type="ARBA" id="ARBA00022833"/>
    </source>
</evidence>
<dbReference type="Gene3D" id="3.60.15.10">
    <property type="entry name" value="Ribonuclease Z/Hydroxyacylglutathione hydrolase-like"/>
    <property type="match status" value="1"/>
</dbReference>
<dbReference type="SUPFAM" id="SSF56281">
    <property type="entry name" value="Metallo-hydrolase/oxidoreductase"/>
    <property type="match status" value="1"/>
</dbReference>
<keyword evidence="2" id="KW-0479">Metal-binding</keyword>
<proteinExistence type="inferred from homology"/>
<reference evidence="6 7" key="1">
    <citation type="submission" date="2018-11" db="EMBL/GenBank/DDBJ databases">
        <title>Novel bacteria species description.</title>
        <authorList>
            <person name="Han J.-H."/>
        </authorList>
    </citation>
    <scope>NUCLEOTIDE SEQUENCE [LARGE SCALE GENOMIC DNA]</scope>
    <source>
        <strain evidence="6 7">KCTC23259</strain>
    </source>
</reference>
<keyword evidence="3" id="KW-0378">Hydrolase</keyword>
<protein>
    <submittedName>
        <fullName evidence="6">MBL fold metallo-hydrolase</fullName>
    </submittedName>
</protein>
<organism evidence="6 7">
    <name type="scientific">Lacihabitans soyangensis</name>
    <dbReference type="NCBI Taxonomy" id="869394"/>
    <lineage>
        <taxon>Bacteria</taxon>
        <taxon>Pseudomonadati</taxon>
        <taxon>Bacteroidota</taxon>
        <taxon>Cytophagia</taxon>
        <taxon>Cytophagales</taxon>
        <taxon>Leadbetterellaceae</taxon>
        <taxon>Lacihabitans</taxon>
    </lineage>
</organism>
<feature type="domain" description="Metallo-beta-lactamase" evidence="5">
    <location>
        <begin position="42"/>
        <end position="253"/>
    </location>
</feature>
<dbReference type="PANTHER" id="PTHR42978:SF6">
    <property type="entry name" value="QUORUM-QUENCHING LACTONASE YTNP-RELATED"/>
    <property type="match status" value="1"/>
</dbReference>
<evidence type="ECO:0000256" key="2">
    <source>
        <dbReference type="ARBA" id="ARBA00022723"/>
    </source>
</evidence>
<gene>
    <name evidence="6" type="ORF">EGI31_13345</name>
</gene>
<dbReference type="CDD" id="cd16281">
    <property type="entry name" value="metallo-hydrolase-like_MBL-fold"/>
    <property type="match status" value="1"/>
</dbReference>
<accession>A0AAE3H370</accession>
<evidence type="ECO:0000259" key="5">
    <source>
        <dbReference type="SMART" id="SM00849"/>
    </source>
</evidence>
<dbReference type="PANTHER" id="PTHR42978">
    <property type="entry name" value="QUORUM-QUENCHING LACTONASE YTNP-RELATED-RELATED"/>
    <property type="match status" value="1"/>
</dbReference>
<dbReference type="Pfam" id="PF00753">
    <property type="entry name" value="Lactamase_B"/>
    <property type="match status" value="1"/>
</dbReference>
<dbReference type="InterPro" id="IPR051013">
    <property type="entry name" value="MBL_superfamily_lactonases"/>
</dbReference>
<dbReference type="InterPro" id="IPR036866">
    <property type="entry name" value="RibonucZ/Hydroxyglut_hydro"/>
</dbReference>
<comment type="caution">
    <text evidence="6">The sequence shown here is derived from an EMBL/GenBank/DDBJ whole genome shotgun (WGS) entry which is preliminary data.</text>
</comment>
<dbReference type="Proteomes" id="UP001204144">
    <property type="component" value="Unassembled WGS sequence"/>
</dbReference>
<dbReference type="GO" id="GO:0016787">
    <property type="term" value="F:hydrolase activity"/>
    <property type="evidence" value="ECO:0007669"/>
    <property type="project" value="UniProtKB-KW"/>
</dbReference>
<dbReference type="GO" id="GO:0046872">
    <property type="term" value="F:metal ion binding"/>
    <property type="evidence" value="ECO:0007669"/>
    <property type="project" value="UniProtKB-KW"/>
</dbReference>
<sequence>MKISIIDAGNFKLDGGAMFGVVPKTIWQKMVPADVNNLCSWKMRCLLVEEANKLILIDTGMGDKQPEKWQNYYFRHGDGELIKSIRSAGYHENQITDVLLSHLHFDHCGGAVSWNTAKNAYRLTFPNAKYWTHSQHWESATKPNPIEKATFLTENLMPILESGHLNFIDKDEKALGQNFEFIYADGHTEKMIMPLIQYNNQKILFAADTIPSSAHIHVPYCMSYDVRPLQTMEEKNSLLERIVSENILLLFDHDAQSEVAEIEKTDRGFKAKNLGKLEDFIQ</sequence>
<keyword evidence="4" id="KW-0862">Zinc</keyword>